<sequence length="443" mass="48317">MPLTRWLRVLISLLSLATVISLTRDICIACSGSVEARYVGCPGIIALRLGNKTSTLGSHNSTVAGKNSGVLGPGIALKDDIMMAAAIFSTPVILHLLRTDALKEQNMVVALVVSGLYVLASLAMNVLNKKAAKAFEGTCLLVILQMLVSVVVIICMEHSNMKLDKCTDFLKWLIVPFAFSGMLGTSMFAFKNASLTTILIMKNILPILTFGCEKALFNQPASVNWKVVVSLLMTLAGTVLYGYFDISATNLGKVLILLNSLFTITDRLVQSYLLKGHADFSMSIALCMLVNNSLGIFPLFAIALVNGEISQWSHSLLSADKTTWFLVLMSGMCGASLGYVGLRTQQLFSGTSVLMLQNFNKILISGKRKTRVRPDSGLPTLLDERVRDFDCPVSVGCLQRELASNFRFGLVMFVLAPSGQPEPPRTRVLRLPGDHLNWRRFVS</sequence>
<comment type="caution">
    <text evidence="7">The sequence shown here is derived from an EMBL/GenBank/DDBJ whole genome shotgun (WGS) entry which is preliminary data.</text>
</comment>
<dbReference type="Proteomes" id="UP001189429">
    <property type="component" value="Unassembled WGS sequence"/>
</dbReference>
<feature type="transmembrane region" description="Helical" evidence="5">
    <location>
        <begin position="109"/>
        <end position="128"/>
    </location>
</feature>
<feature type="transmembrane region" description="Helical" evidence="5">
    <location>
        <begin position="281"/>
        <end position="304"/>
    </location>
</feature>
<organism evidence="7 8">
    <name type="scientific">Prorocentrum cordatum</name>
    <dbReference type="NCBI Taxonomy" id="2364126"/>
    <lineage>
        <taxon>Eukaryota</taxon>
        <taxon>Sar</taxon>
        <taxon>Alveolata</taxon>
        <taxon>Dinophyceae</taxon>
        <taxon>Prorocentrales</taxon>
        <taxon>Prorocentraceae</taxon>
        <taxon>Prorocentrum</taxon>
    </lineage>
</organism>
<feature type="transmembrane region" description="Helical" evidence="5">
    <location>
        <begin position="250"/>
        <end position="269"/>
    </location>
</feature>
<keyword evidence="6" id="KW-0732">Signal</keyword>
<keyword evidence="8" id="KW-1185">Reference proteome</keyword>
<keyword evidence="2 5" id="KW-0812">Transmembrane</keyword>
<protein>
    <recommendedName>
        <fullName evidence="9">Sugar phosphate transporter domain-containing protein</fullName>
    </recommendedName>
</protein>
<dbReference type="InterPro" id="IPR050186">
    <property type="entry name" value="TPT_transporter"/>
</dbReference>
<reference evidence="7" key="1">
    <citation type="submission" date="2023-10" db="EMBL/GenBank/DDBJ databases">
        <authorList>
            <person name="Chen Y."/>
            <person name="Shah S."/>
            <person name="Dougan E. K."/>
            <person name="Thang M."/>
            <person name="Chan C."/>
        </authorList>
    </citation>
    <scope>NUCLEOTIDE SEQUENCE [LARGE SCALE GENOMIC DNA]</scope>
</reference>
<evidence type="ECO:0000256" key="1">
    <source>
        <dbReference type="ARBA" id="ARBA00004141"/>
    </source>
</evidence>
<evidence type="ECO:0000256" key="6">
    <source>
        <dbReference type="SAM" id="SignalP"/>
    </source>
</evidence>
<accession>A0ABN9QR05</accession>
<feature type="transmembrane region" description="Helical" evidence="5">
    <location>
        <begin position="169"/>
        <end position="189"/>
    </location>
</feature>
<feature type="transmembrane region" description="Helical" evidence="5">
    <location>
        <begin position="324"/>
        <end position="342"/>
    </location>
</feature>
<evidence type="ECO:0000256" key="5">
    <source>
        <dbReference type="SAM" id="Phobius"/>
    </source>
</evidence>
<feature type="transmembrane region" description="Helical" evidence="5">
    <location>
        <begin position="134"/>
        <end position="157"/>
    </location>
</feature>
<evidence type="ECO:0000313" key="8">
    <source>
        <dbReference type="Proteomes" id="UP001189429"/>
    </source>
</evidence>
<evidence type="ECO:0000256" key="4">
    <source>
        <dbReference type="ARBA" id="ARBA00023136"/>
    </source>
</evidence>
<feature type="chain" id="PRO_5047199544" description="Sugar phosphate transporter domain-containing protein" evidence="6">
    <location>
        <begin position="22"/>
        <end position="443"/>
    </location>
</feature>
<keyword evidence="3 5" id="KW-1133">Transmembrane helix</keyword>
<comment type="subcellular location">
    <subcellularLocation>
        <location evidence="1">Membrane</location>
        <topology evidence="1">Multi-pass membrane protein</topology>
    </subcellularLocation>
</comment>
<gene>
    <name evidence="7" type="ORF">PCOR1329_LOCUS13627</name>
</gene>
<evidence type="ECO:0000313" key="7">
    <source>
        <dbReference type="EMBL" id="CAK0807880.1"/>
    </source>
</evidence>
<evidence type="ECO:0008006" key="9">
    <source>
        <dbReference type="Google" id="ProtNLM"/>
    </source>
</evidence>
<name>A0ABN9QR05_9DINO</name>
<keyword evidence="4 5" id="KW-0472">Membrane</keyword>
<feature type="signal peptide" evidence="6">
    <location>
        <begin position="1"/>
        <end position="21"/>
    </location>
</feature>
<evidence type="ECO:0000256" key="2">
    <source>
        <dbReference type="ARBA" id="ARBA00022692"/>
    </source>
</evidence>
<dbReference type="PANTHER" id="PTHR11132">
    <property type="entry name" value="SOLUTE CARRIER FAMILY 35"/>
    <property type="match status" value="1"/>
</dbReference>
<dbReference type="EMBL" id="CAUYUJ010004030">
    <property type="protein sequence ID" value="CAK0807880.1"/>
    <property type="molecule type" value="Genomic_DNA"/>
</dbReference>
<proteinExistence type="predicted"/>
<evidence type="ECO:0000256" key="3">
    <source>
        <dbReference type="ARBA" id="ARBA00022989"/>
    </source>
</evidence>